<evidence type="ECO:0000256" key="1">
    <source>
        <dbReference type="ARBA" id="ARBA00023125"/>
    </source>
</evidence>
<dbReference type="Gene3D" id="1.10.260.40">
    <property type="entry name" value="lambda repressor-like DNA-binding domains"/>
    <property type="match status" value="1"/>
</dbReference>
<accession>A0ABV3DBX6</accession>
<dbReference type="PANTHER" id="PTHR46797:SF1">
    <property type="entry name" value="METHYLPHOSPHONATE SYNTHASE"/>
    <property type="match status" value="1"/>
</dbReference>
<protein>
    <submittedName>
        <fullName evidence="3">Helix-turn-helix transcriptional regulator</fullName>
    </submittedName>
</protein>
<keyword evidence="1" id="KW-0238">DNA-binding</keyword>
<name>A0ABV3DBX6_9ACTN</name>
<reference evidence="3 4" key="1">
    <citation type="submission" date="2024-06" db="EMBL/GenBank/DDBJ databases">
        <title>The Natural Products Discovery Center: Release of the First 8490 Sequenced Strains for Exploring Actinobacteria Biosynthetic Diversity.</title>
        <authorList>
            <person name="Kalkreuter E."/>
            <person name="Kautsar S.A."/>
            <person name="Yang D."/>
            <person name="Bader C.D."/>
            <person name="Teijaro C.N."/>
            <person name="Fluegel L."/>
            <person name="Davis C.M."/>
            <person name="Simpson J.R."/>
            <person name="Lauterbach L."/>
            <person name="Steele A.D."/>
            <person name="Gui C."/>
            <person name="Meng S."/>
            <person name="Li G."/>
            <person name="Viehrig K."/>
            <person name="Ye F."/>
            <person name="Su P."/>
            <person name="Kiefer A.F."/>
            <person name="Nichols A."/>
            <person name="Cepeda A.J."/>
            <person name="Yan W."/>
            <person name="Fan B."/>
            <person name="Jiang Y."/>
            <person name="Adhikari A."/>
            <person name="Zheng C.-J."/>
            <person name="Schuster L."/>
            <person name="Cowan T.M."/>
            <person name="Smanski M.J."/>
            <person name="Chevrette M.G."/>
            <person name="De Carvalho L.P.S."/>
            <person name="Shen B."/>
        </authorList>
    </citation>
    <scope>NUCLEOTIDE SEQUENCE [LARGE SCALE GENOMIC DNA]</scope>
    <source>
        <strain evidence="3 4">NPDC048946</strain>
    </source>
</reference>
<proteinExistence type="predicted"/>
<dbReference type="InterPro" id="IPR010982">
    <property type="entry name" value="Lambda_DNA-bd_dom_sf"/>
</dbReference>
<comment type="caution">
    <text evidence="3">The sequence shown here is derived from an EMBL/GenBank/DDBJ whole genome shotgun (WGS) entry which is preliminary data.</text>
</comment>
<gene>
    <name evidence="3" type="ORF">AB0C36_07030</name>
</gene>
<dbReference type="PROSITE" id="PS50943">
    <property type="entry name" value="HTH_CROC1"/>
    <property type="match status" value="1"/>
</dbReference>
<dbReference type="InterPro" id="IPR046214">
    <property type="entry name" value="DUF6247"/>
</dbReference>
<evidence type="ECO:0000313" key="4">
    <source>
        <dbReference type="Proteomes" id="UP001551482"/>
    </source>
</evidence>
<dbReference type="InterPro" id="IPR001387">
    <property type="entry name" value="Cro/C1-type_HTH"/>
</dbReference>
<dbReference type="RefSeq" id="WP_358350405.1">
    <property type="nucleotide sequence ID" value="NZ_JBEZFP010000012.1"/>
</dbReference>
<evidence type="ECO:0000259" key="2">
    <source>
        <dbReference type="PROSITE" id="PS50943"/>
    </source>
</evidence>
<dbReference type="InterPro" id="IPR050807">
    <property type="entry name" value="TransReg_Diox_bact_type"/>
</dbReference>
<dbReference type="Pfam" id="PF13560">
    <property type="entry name" value="HTH_31"/>
    <property type="match status" value="1"/>
</dbReference>
<dbReference type="SUPFAM" id="SSF47413">
    <property type="entry name" value="lambda repressor-like DNA-binding domains"/>
    <property type="match status" value="1"/>
</dbReference>
<sequence length="236" mass="25969">MTEDRDEERRAFGARVAQLRKRRGLKQDELAEAIGRTASWVSQVERGVQPVQRVGVLRLLADGLGVSVSALYPEGETSDIAGLRNTADEVRSLAQAAGFEEFSAALDRLIPRLEHIAQVAEDMAAFAGTPVISRPERTPGALRDAVAKIVPHRLAELQNDQTRAVAQALEANSLRPLHTFVLKWAVVIEIERFPETARRFHFAERVELASKDPEVRARGRRVSAEILGQAQAALGN</sequence>
<dbReference type="EMBL" id="JBEZFP010000012">
    <property type="protein sequence ID" value="MEU8133248.1"/>
    <property type="molecule type" value="Genomic_DNA"/>
</dbReference>
<dbReference type="SMART" id="SM00530">
    <property type="entry name" value="HTH_XRE"/>
    <property type="match status" value="1"/>
</dbReference>
<feature type="domain" description="HTH cro/C1-type" evidence="2">
    <location>
        <begin position="16"/>
        <end position="71"/>
    </location>
</feature>
<keyword evidence="4" id="KW-1185">Reference proteome</keyword>
<dbReference type="Proteomes" id="UP001551482">
    <property type="component" value="Unassembled WGS sequence"/>
</dbReference>
<dbReference type="PANTHER" id="PTHR46797">
    <property type="entry name" value="HTH-TYPE TRANSCRIPTIONAL REGULATOR"/>
    <property type="match status" value="1"/>
</dbReference>
<organism evidence="3 4">
    <name type="scientific">Streptodolium elevatio</name>
    <dbReference type="NCBI Taxonomy" id="3157996"/>
    <lineage>
        <taxon>Bacteria</taxon>
        <taxon>Bacillati</taxon>
        <taxon>Actinomycetota</taxon>
        <taxon>Actinomycetes</taxon>
        <taxon>Kitasatosporales</taxon>
        <taxon>Streptomycetaceae</taxon>
        <taxon>Streptodolium</taxon>
    </lineage>
</organism>
<dbReference type="Pfam" id="PF19760">
    <property type="entry name" value="DUF6247"/>
    <property type="match status" value="1"/>
</dbReference>
<evidence type="ECO:0000313" key="3">
    <source>
        <dbReference type="EMBL" id="MEU8133248.1"/>
    </source>
</evidence>
<dbReference type="CDD" id="cd00093">
    <property type="entry name" value="HTH_XRE"/>
    <property type="match status" value="1"/>
</dbReference>